<evidence type="ECO:0000313" key="1">
    <source>
        <dbReference type="EMBL" id="AKI80601.1"/>
    </source>
</evidence>
<organism evidence="1 2">
    <name type="scientific">Acanthamoeba polyphaga mimivirus Kroon</name>
    <dbReference type="NCBI Taxonomy" id="3069720"/>
    <lineage>
        <taxon>Viruses</taxon>
        <taxon>Varidnaviria</taxon>
        <taxon>Bamfordvirae</taxon>
        <taxon>Nucleocytoviricota</taxon>
        <taxon>Megaviricetes</taxon>
        <taxon>Imitervirales</taxon>
        <taxon>Mimiviridae</taxon>
        <taxon>Megamimivirinae</taxon>
        <taxon>Mimivirus</taxon>
        <taxon>Mimivirus lagoaense</taxon>
    </lineage>
</organism>
<evidence type="ECO:0000313" key="2">
    <source>
        <dbReference type="Proteomes" id="UP000240461"/>
    </source>
</evidence>
<dbReference type="EMBL" id="KM982402">
    <property type="protein sequence ID" value="AKI80601.1"/>
    <property type="molecule type" value="Genomic_DNA"/>
</dbReference>
<reference evidence="1 2" key="1">
    <citation type="submission" date="2014-10" db="EMBL/GenBank/DDBJ databases">
        <title>Pan-genome analysis of Brazilian lineage A amoebal mimiviruses.</title>
        <authorList>
            <person name="Assis F.L."/>
            <person name="Abrahao J.S."/>
            <person name="Kroon E.G."/>
            <person name="Dornas F.P."/>
            <person name="Andrade K.R."/>
            <person name="Borato P.V.M."/>
            <person name="Pilotto M.R."/>
            <person name="Benamar S."/>
            <person name="LaScola B."/>
            <person name="Colson P."/>
        </authorList>
    </citation>
    <scope>NUCLEOTIDE SEQUENCE [LARGE SCALE GENOMIC DNA]</scope>
    <source>
        <strain evidence="1 2">Kroon</strain>
    </source>
</reference>
<proteinExistence type="predicted"/>
<keyword evidence="2" id="KW-1185">Reference proteome</keyword>
<dbReference type="Proteomes" id="UP000240461">
    <property type="component" value="Segment"/>
</dbReference>
<sequence>MEKYTVCLCGENCFSKKDVLEYCQVIDNDYYIMINDKLIPVNFDKYDHDSGDFFGYYKEYDCVIIYFENVLEFNDFMVKKKLFSKIDHHKITCNNFKFVTDYLRYITNHHKITCNNFKFVTDYLEYITKNNIINHIKYYLKNNYHNKIYWNTYLRQNIFKYSDVSTIRLCLKYLPVEYIDDYFFYSLSGNNNITLDYVVNKIGIYWTSFFTGKKYRGNMFKITNKDKLVEIRDIYDTLCGIIYCNKKNKKVLEIYCQAVNRFQELLESQENINVKKKLTSEHNKLKSKLTYNEKVKNRLLIYLLVNRNGKLPQIVKQLFIDGINIHTFNKEFGFELLDDFIENIITKKNLDLLDILFEIKLIDQTELNLIFKQSILSIDFENAAKLEIDENFIRELSGYGTDVDECFDELIKIAKYNNNKKFVGYLKNLKNDLM</sequence>
<name>A0A0G2YC32_9VIRU</name>
<accession>A0A0G2YC32</accession>
<protein>
    <submittedName>
        <fullName evidence="1">Uncharacterized protein</fullName>
    </submittedName>
</protein>
<dbReference type="KEGG" id="vg:80514399"/>